<protein>
    <recommendedName>
        <fullName evidence="5">Nudix hydrolase domain-containing protein</fullName>
    </recommendedName>
</protein>
<name>A0A6J4IX45_9ACTN</name>
<accession>A0A6J4IX45</accession>
<dbReference type="CDD" id="cd04673">
    <property type="entry name" value="NUDIX_ADPRase"/>
    <property type="match status" value="1"/>
</dbReference>
<comment type="similarity">
    <text evidence="2 4">Belongs to the Nudix hydrolase family.</text>
</comment>
<proteinExistence type="inferred from homology"/>
<dbReference type="PROSITE" id="PS51462">
    <property type="entry name" value="NUDIX"/>
    <property type="match status" value="1"/>
</dbReference>
<dbReference type="AlphaFoldDB" id="A0A6J4IX45"/>
<reference evidence="6" key="1">
    <citation type="submission" date="2020-02" db="EMBL/GenBank/DDBJ databases">
        <authorList>
            <person name="Meier V. D."/>
        </authorList>
    </citation>
    <scope>NUCLEOTIDE SEQUENCE</scope>
    <source>
        <strain evidence="6">AVDCRST_MAG41</strain>
    </source>
</reference>
<dbReference type="GO" id="GO:0016787">
    <property type="term" value="F:hydrolase activity"/>
    <property type="evidence" value="ECO:0007669"/>
    <property type="project" value="UniProtKB-KW"/>
</dbReference>
<feature type="domain" description="Nudix hydrolase" evidence="5">
    <location>
        <begin position="3"/>
        <end position="132"/>
    </location>
</feature>
<evidence type="ECO:0000256" key="4">
    <source>
        <dbReference type="RuleBase" id="RU003476"/>
    </source>
</evidence>
<dbReference type="Gene3D" id="3.90.79.10">
    <property type="entry name" value="Nucleoside Triphosphate Pyrophosphohydrolase"/>
    <property type="match status" value="1"/>
</dbReference>
<dbReference type="SUPFAM" id="SSF55811">
    <property type="entry name" value="Nudix"/>
    <property type="match status" value="1"/>
</dbReference>
<dbReference type="EMBL" id="CADCTP010000236">
    <property type="protein sequence ID" value="CAA9264348.1"/>
    <property type="molecule type" value="Genomic_DNA"/>
</dbReference>
<dbReference type="PRINTS" id="PR00502">
    <property type="entry name" value="NUDIXFAMILY"/>
</dbReference>
<dbReference type="Pfam" id="PF00293">
    <property type="entry name" value="NUDIX"/>
    <property type="match status" value="1"/>
</dbReference>
<dbReference type="PANTHER" id="PTHR43046:SF14">
    <property type="entry name" value="MUTT_NUDIX FAMILY PROTEIN"/>
    <property type="match status" value="1"/>
</dbReference>
<evidence type="ECO:0000256" key="1">
    <source>
        <dbReference type="ARBA" id="ARBA00001946"/>
    </source>
</evidence>
<evidence type="ECO:0000313" key="6">
    <source>
        <dbReference type="EMBL" id="CAA9264348.1"/>
    </source>
</evidence>
<comment type="cofactor">
    <cofactor evidence="1">
        <name>Mg(2+)</name>
        <dbReference type="ChEBI" id="CHEBI:18420"/>
    </cofactor>
</comment>
<sequence length="134" mass="13820">MDIRYVACAGAIVHDDGGRLLLVRRGREPGRGLWSVPGGRCEPGEDAAAAAVRETYEETGLAVRATGLVGRVERPGPAGVTYLIDDVACTLLGGTPRAGDDADEVGWVTAAELAALPVTDGLVEALAGWGVLPR</sequence>
<dbReference type="InterPro" id="IPR020084">
    <property type="entry name" value="NUDIX_hydrolase_CS"/>
</dbReference>
<dbReference type="InterPro" id="IPR000086">
    <property type="entry name" value="NUDIX_hydrolase_dom"/>
</dbReference>
<dbReference type="InterPro" id="IPR015797">
    <property type="entry name" value="NUDIX_hydrolase-like_dom_sf"/>
</dbReference>
<dbReference type="InterPro" id="IPR020476">
    <property type="entry name" value="Nudix_hydrolase"/>
</dbReference>
<dbReference type="PANTHER" id="PTHR43046">
    <property type="entry name" value="GDP-MANNOSE MANNOSYL HYDROLASE"/>
    <property type="match status" value="1"/>
</dbReference>
<organism evidence="6">
    <name type="scientific">uncultured Mycobacteriales bacterium</name>
    <dbReference type="NCBI Taxonomy" id="581187"/>
    <lineage>
        <taxon>Bacteria</taxon>
        <taxon>Bacillati</taxon>
        <taxon>Actinomycetota</taxon>
        <taxon>Actinomycetes</taxon>
        <taxon>Mycobacteriales</taxon>
        <taxon>environmental samples</taxon>
    </lineage>
</organism>
<evidence type="ECO:0000259" key="5">
    <source>
        <dbReference type="PROSITE" id="PS51462"/>
    </source>
</evidence>
<dbReference type="PROSITE" id="PS00893">
    <property type="entry name" value="NUDIX_BOX"/>
    <property type="match status" value="1"/>
</dbReference>
<evidence type="ECO:0000256" key="2">
    <source>
        <dbReference type="ARBA" id="ARBA00005582"/>
    </source>
</evidence>
<keyword evidence="3 4" id="KW-0378">Hydrolase</keyword>
<gene>
    <name evidence="6" type="ORF">AVDCRST_MAG41-2564</name>
</gene>
<evidence type="ECO:0000256" key="3">
    <source>
        <dbReference type="ARBA" id="ARBA00022801"/>
    </source>
</evidence>